<dbReference type="InParanoid" id="C1FGD0"/>
<evidence type="ECO:0000313" key="6">
    <source>
        <dbReference type="EMBL" id="ACO69525.1"/>
    </source>
</evidence>
<dbReference type="InterPro" id="IPR040372">
    <property type="entry name" value="YaeB-like"/>
</dbReference>
<evidence type="ECO:0000256" key="3">
    <source>
        <dbReference type="SAM" id="MobiDB-lite"/>
    </source>
</evidence>
<reference evidence="6 7" key="1">
    <citation type="journal article" date="2009" name="Science">
        <title>Green evolution and dynamic adaptations revealed by genomes of the marine picoeukaryotes Micromonas.</title>
        <authorList>
            <person name="Worden A.Z."/>
            <person name="Lee J.H."/>
            <person name="Mock T."/>
            <person name="Rouze P."/>
            <person name="Simmons M.P."/>
            <person name="Aerts A.L."/>
            <person name="Allen A.E."/>
            <person name="Cuvelier M.L."/>
            <person name="Derelle E."/>
            <person name="Everett M.V."/>
            <person name="Foulon E."/>
            <person name="Grimwood J."/>
            <person name="Gundlach H."/>
            <person name="Henrissat B."/>
            <person name="Napoli C."/>
            <person name="McDonald S.M."/>
            <person name="Parker M.S."/>
            <person name="Rombauts S."/>
            <person name="Salamov A."/>
            <person name="Von Dassow P."/>
            <person name="Badger J.H."/>
            <person name="Coutinho P.M."/>
            <person name="Demir E."/>
            <person name="Dubchak I."/>
            <person name="Gentemann C."/>
            <person name="Eikrem W."/>
            <person name="Gready J.E."/>
            <person name="John U."/>
            <person name="Lanier W."/>
            <person name="Lindquist E.A."/>
            <person name="Lucas S."/>
            <person name="Mayer K.F."/>
            <person name="Moreau H."/>
            <person name="Not F."/>
            <person name="Otillar R."/>
            <person name="Panaud O."/>
            <person name="Pangilinan J."/>
            <person name="Paulsen I."/>
            <person name="Piegu B."/>
            <person name="Poliakov A."/>
            <person name="Robbens S."/>
            <person name="Schmutz J."/>
            <person name="Toulza E."/>
            <person name="Wyss T."/>
            <person name="Zelensky A."/>
            <person name="Zhou K."/>
            <person name="Armbrust E.V."/>
            <person name="Bhattacharya D."/>
            <person name="Goodenough U.W."/>
            <person name="Van de Peer Y."/>
            <person name="Grigoriev I.V."/>
        </authorList>
    </citation>
    <scope>NUCLEOTIDE SEQUENCE [LARGE SCALE GENOMIC DNA]</scope>
    <source>
        <strain evidence="7">RCC299 / NOUM17</strain>
    </source>
</reference>
<sequence>MTSDGSTGRVASTTVAAVAVGVGVGICLYVSRSLRVSESYRARVPGDPASTIGAAAVAPELARPKPPSSAPCAGVKPRAIVAVEQLGPPIAKVHSCFSRRNGTPRQGGDLVPSARCVLTLAPGLPRDLLTGVDEYTHVWIIYVFHANTNDGDTRNGGAVKAKVRVPRLDGKTVGALATRTPHRPLPIGLSLGRVVSVDARAGTLTLAGADLVDGTPVLDIKPYVPFCDRVEDATAPAWVGKEASDRDEPLKISRVNAADGAADAVAAAYVRSVADRRRARLAREADDASASSGGKGHKAGGTRTHRGKDGEDAAKSRFLGLSEEEKKAIRKEEKDRRRAGLAPPDALYPSGEAFVEMVREVLALDMRTVRERRAPPERRKFQTYRVTLCDVEVEYSVDDETKVCTMLGGAAVKPLDRPGETKRDASRGGAVADAFRDIVAADTVD</sequence>
<dbReference type="InterPro" id="IPR023370">
    <property type="entry name" value="TrmO-like_N"/>
</dbReference>
<dbReference type="RefSeq" id="XP_002508267.1">
    <property type="nucleotide sequence ID" value="XM_002508221.1"/>
</dbReference>
<evidence type="ECO:0000259" key="5">
    <source>
        <dbReference type="PROSITE" id="PS51668"/>
    </source>
</evidence>
<dbReference type="OrthoDB" id="4882at2759"/>
<feature type="transmembrane region" description="Helical" evidence="4">
    <location>
        <begin position="12"/>
        <end position="31"/>
    </location>
</feature>
<keyword evidence="1" id="KW-0949">S-adenosyl-L-methionine</keyword>
<evidence type="ECO:0000313" key="7">
    <source>
        <dbReference type="Proteomes" id="UP000002009"/>
    </source>
</evidence>
<dbReference type="Gene3D" id="2.40.30.70">
    <property type="entry name" value="YaeB-like"/>
    <property type="match status" value="1"/>
</dbReference>
<protein>
    <recommendedName>
        <fullName evidence="5">TsaA-like domain-containing protein</fullName>
    </recommendedName>
</protein>
<keyword evidence="4" id="KW-0812">Transmembrane</keyword>
<feature type="domain" description="TsaA-like" evidence="5">
    <location>
        <begin position="87"/>
        <end position="232"/>
    </location>
</feature>
<dbReference type="eggNOG" id="KOG2942">
    <property type="taxonomic scope" value="Eukaryota"/>
</dbReference>
<dbReference type="InterPro" id="IPR036414">
    <property type="entry name" value="YaeB_N_sf"/>
</dbReference>
<dbReference type="SUPFAM" id="SSF118196">
    <property type="entry name" value="YaeB-like"/>
    <property type="match status" value="1"/>
</dbReference>
<evidence type="ECO:0000256" key="1">
    <source>
        <dbReference type="ARBA" id="ARBA00022691"/>
    </source>
</evidence>
<dbReference type="Proteomes" id="UP000002009">
    <property type="component" value="Chromosome 8"/>
</dbReference>
<evidence type="ECO:0000256" key="2">
    <source>
        <dbReference type="ARBA" id="ARBA00033753"/>
    </source>
</evidence>
<dbReference type="CDD" id="cd09281">
    <property type="entry name" value="UPF0066"/>
    <property type="match status" value="1"/>
</dbReference>
<dbReference type="KEGG" id="mis:MICPUN_60823"/>
<dbReference type="AlphaFoldDB" id="C1FGD0"/>
<feature type="region of interest" description="Disordered" evidence="3">
    <location>
        <begin position="282"/>
        <end position="345"/>
    </location>
</feature>
<gene>
    <name evidence="6" type="primary">UPF0066.2</name>
    <name evidence="6" type="ORF">MICPUN_60823</name>
</gene>
<proteinExistence type="inferred from homology"/>
<name>C1FGD0_MICCC</name>
<feature type="compositionally biased region" description="Basic and acidic residues" evidence="3">
    <location>
        <begin position="323"/>
        <end position="338"/>
    </location>
</feature>
<dbReference type="Pfam" id="PF01980">
    <property type="entry name" value="TrmO_N"/>
    <property type="match status" value="1"/>
</dbReference>
<dbReference type="EMBL" id="CP001575">
    <property type="protein sequence ID" value="ACO69525.1"/>
    <property type="molecule type" value="Genomic_DNA"/>
</dbReference>
<dbReference type="InterPro" id="IPR036413">
    <property type="entry name" value="YaeB-like_sf"/>
</dbReference>
<feature type="compositionally biased region" description="Basic residues" evidence="3">
    <location>
        <begin position="295"/>
        <end position="306"/>
    </location>
</feature>
<comment type="similarity">
    <text evidence="2">Belongs to the tRNA methyltransferase O family.</text>
</comment>
<dbReference type="PROSITE" id="PS51668">
    <property type="entry name" value="TSAA_2"/>
    <property type="match status" value="1"/>
</dbReference>
<accession>C1FGD0</accession>
<dbReference type="GeneID" id="8245613"/>
<keyword evidence="7" id="KW-1185">Reference proteome</keyword>
<dbReference type="PANTHER" id="PTHR12818:SF0">
    <property type="entry name" value="TRNA (ADENINE(37)-N6)-METHYLTRANSFERASE"/>
    <property type="match status" value="1"/>
</dbReference>
<dbReference type="PANTHER" id="PTHR12818">
    <property type="entry name" value="TRNA (ADENINE(37)-N6)-METHYLTRANSFERASE"/>
    <property type="match status" value="1"/>
</dbReference>
<keyword evidence="4" id="KW-0472">Membrane</keyword>
<keyword evidence="4" id="KW-1133">Transmembrane helix</keyword>
<evidence type="ECO:0000256" key="4">
    <source>
        <dbReference type="SAM" id="Phobius"/>
    </source>
</evidence>
<organism evidence="6 7">
    <name type="scientific">Micromonas commoda (strain RCC299 / NOUM17 / CCMP2709)</name>
    <name type="common">Picoplanktonic green alga</name>
    <dbReference type="NCBI Taxonomy" id="296587"/>
    <lineage>
        <taxon>Eukaryota</taxon>
        <taxon>Viridiplantae</taxon>
        <taxon>Chlorophyta</taxon>
        <taxon>Mamiellophyceae</taxon>
        <taxon>Mamiellales</taxon>
        <taxon>Mamiellaceae</taxon>
        <taxon>Micromonas</taxon>
    </lineage>
</organism>